<evidence type="ECO:0000313" key="3">
    <source>
        <dbReference type="EMBL" id="QNQ10207.1"/>
    </source>
</evidence>
<dbReference type="PROSITE" id="PS00571">
    <property type="entry name" value="AMIDASES"/>
    <property type="match status" value="1"/>
</dbReference>
<dbReference type="Gene3D" id="3.90.1300.10">
    <property type="entry name" value="Amidase signature (AS) domain"/>
    <property type="match status" value="1"/>
</dbReference>
<dbReference type="InterPro" id="IPR036928">
    <property type="entry name" value="AS_sf"/>
</dbReference>
<feature type="domain" description="Amidase" evidence="2">
    <location>
        <begin position="67"/>
        <end position="494"/>
    </location>
</feature>
<reference evidence="3 4" key="1">
    <citation type="submission" date="2020-09" db="EMBL/GenBank/DDBJ databases">
        <title>Sphingomonas sp., a new species isolated from pork steak.</title>
        <authorList>
            <person name="Heidler von Heilborn D."/>
        </authorList>
    </citation>
    <scope>NUCLEOTIDE SEQUENCE [LARGE SCALE GENOMIC DNA]</scope>
    <source>
        <strain evidence="4">S8-3T</strain>
    </source>
</reference>
<evidence type="ECO:0000256" key="1">
    <source>
        <dbReference type="ARBA" id="ARBA00009199"/>
    </source>
</evidence>
<proteinExistence type="inferred from homology"/>
<dbReference type="GO" id="GO:0003824">
    <property type="term" value="F:catalytic activity"/>
    <property type="evidence" value="ECO:0007669"/>
    <property type="project" value="InterPro"/>
</dbReference>
<dbReference type="PANTHER" id="PTHR11895:SF7">
    <property type="entry name" value="GLUTAMYL-TRNA(GLN) AMIDOTRANSFERASE SUBUNIT A, MITOCHONDRIAL"/>
    <property type="match status" value="1"/>
</dbReference>
<organism evidence="3 4">
    <name type="scientific">Sphingomonas alpina</name>
    <dbReference type="NCBI Taxonomy" id="653931"/>
    <lineage>
        <taxon>Bacteria</taxon>
        <taxon>Pseudomonadati</taxon>
        <taxon>Pseudomonadota</taxon>
        <taxon>Alphaproteobacteria</taxon>
        <taxon>Sphingomonadales</taxon>
        <taxon>Sphingomonadaceae</taxon>
        <taxon>Sphingomonas</taxon>
    </lineage>
</organism>
<comment type="similarity">
    <text evidence="1">Belongs to the amidase family.</text>
</comment>
<dbReference type="PROSITE" id="PS51318">
    <property type="entry name" value="TAT"/>
    <property type="match status" value="1"/>
</dbReference>
<dbReference type="AlphaFoldDB" id="A0A7H0LKK4"/>
<accession>A0A7H0LKK4</accession>
<dbReference type="InterPro" id="IPR019546">
    <property type="entry name" value="TAT_signal_bac_arc"/>
</dbReference>
<gene>
    <name evidence="3" type="ORF">H3Z74_02900</name>
</gene>
<dbReference type="KEGG" id="spap:H3Z74_02900"/>
<dbReference type="Proteomes" id="UP000516148">
    <property type="component" value="Chromosome"/>
</dbReference>
<dbReference type="RefSeq" id="WP_187762511.1">
    <property type="nucleotide sequence ID" value="NZ_CP061038.1"/>
</dbReference>
<dbReference type="NCBIfam" id="TIGR01409">
    <property type="entry name" value="TAT_signal_seq"/>
    <property type="match status" value="1"/>
</dbReference>
<dbReference type="EMBL" id="CP061038">
    <property type="protein sequence ID" value="QNQ10207.1"/>
    <property type="molecule type" value="Genomic_DNA"/>
</dbReference>
<evidence type="ECO:0000259" key="2">
    <source>
        <dbReference type="Pfam" id="PF01425"/>
    </source>
</evidence>
<sequence>MTISSSDASAQGRRDFLKTLGMASAAAALIPGSALARAVAEPAADFASMDATGLAAAIKARKISPLEAVNAAIARAQAVQPQLNCISQELYDRARKHVPAINPAGPFAGVPMMIKDEADVAGTAKHFGSKLDKLTPIAKENDQLVELIEQSGFNIFARTTMPEFGILPTTETLAYGITRNPWNLDHTPGGSSGGAAAAVAAGIIPLAHGSDGAGSLRIPGSVCGLVGMKPSRDRLAGPLSIINGKMDVSGFLGESFCLSRTVRDTANMLALLEMKGAGAVYPPVGKVTGPGTKKLRIGYIMNSLGDHVPVPEVAEGVNATLKLLESLGHHVSPVKYPFDGAAFVEDFTVVYLARANEAKKLLPPGTSLDPKILRALVEPLSFSMSQLAEDVPDAMAAKCYERIAAASKAYFGLFDTIDILVTPVLLKPPARIGDINGSLPVAVVMQRLNNYADYTMLQNATGGPALSLPMHWTKDGLPVGVQFAGPLGGDRALLELSFELEKAQPWAQRRPPLWAPSRV</sequence>
<dbReference type="Pfam" id="PF01425">
    <property type="entry name" value="Amidase"/>
    <property type="match status" value="1"/>
</dbReference>
<dbReference type="SUPFAM" id="SSF75304">
    <property type="entry name" value="Amidase signature (AS) enzymes"/>
    <property type="match status" value="1"/>
</dbReference>
<dbReference type="InterPro" id="IPR023631">
    <property type="entry name" value="Amidase_dom"/>
</dbReference>
<dbReference type="InterPro" id="IPR000120">
    <property type="entry name" value="Amidase"/>
</dbReference>
<name>A0A7H0LKK4_9SPHN</name>
<evidence type="ECO:0000313" key="4">
    <source>
        <dbReference type="Proteomes" id="UP000516148"/>
    </source>
</evidence>
<protein>
    <submittedName>
        <fullName evidence="3">Twin-arginine translocation signal domain-containing protein</fullName>
    </submittedName>
</protein>
<dbReference type="PANTHER" id="PTHR11895">
    <property type="entry name" value="TRANSAMIDASE"/>
    <property type="match status" value="1"/>
</dbReference>
<dbReference type="InterPro" id="IPR020556">
    <property type="entry name" value="Amidase_CS"/>
</dbReference>
<dbReference type="InterPro" id="IPR006311">
    <property type="entry name" value="TAT_signal"/>
</dbReference>
<keyword evidence="4" id="KW-1185">Reference proteome</keyword>